<feature type="non-terminal residue" evidence="4">
    <location>
        <position position="126"/>
    </location>
</feature>
<dbReference type="PANTHER" id="PTHR43243:SF1">
    <property type="entry name" value="CATIONIC AMINO ACID TRANSPORTER 1"/>
    <property type="match status" value="1"/>
</dbReference>
<evidence type="ECO:0000256" key="1">
    <source>
        <dbReference type="ARBA" id="ARBA00008572"/>
    </source>
</evidence>
<keyword evidence="2" id="KW-0812">Transmembrane</keyword>
<keyword evidence="2" id="KW-0472">Membrane</keyword>
<keyword evidence="5" id="KW-1185">Reference proteome</keyword>
<protein>
    <recommendedName>
        <fullName evidence="3">Cationic amino acid transporter C-terminal domain-containing protein</fullName>
    </recommendedName>
</protein>
<keyword evidence="2" id="KW-1133">Transmembrane helix</keyword>
<dbReference type="EMBL" id="AUSU01000955">
    <property type="protein sequence ID" value="EPS72140.1"/>
    <property type="molecule type" value="Genomic_DNA"/>
</dbReference>
<feature type="domain" description="Cationic amino acid transporter C-terminal" evidence="3">
    <location>
        <begin position="71"/>
        <end position="120"/>
    </location>
</feature>
<dbReference type="OrthoDB" id="3900342at2759"/>
<evidence type="ECO:0000256" key="2">
    <source>
        <dbReference type="SAM" id="Phobius"/>
    </source>
</evidence>
<evidence type="ECO:0000313" key="5">
    <source>
        <dbReference type="Proteomes" id="UP000015453"/>
    </source>
</evidence>
<proteinExistence type="inferred from homology"/>
<feature type="transmembrane region" description="Helical" evidence="2">
    <location>
        <begin position="16"/>
        <end position="35"/>
    </location>
</feature>
<dbReference type="AlphaFoldDB" id="S8CYS0"/>
<gene>
    <name evidence="4" type="ORF">M569_02620</name>
</gene>
<dbReference type="Proteomes" id="UP000015453">
    <property type="component" value="Unassembled WGS sequence"/>
</dbReference>
<reference evidence="4 5" key="1">
    <citation type="journal article" date="2013" name="BMC Genomics">
        <title>The miniature genome of a carnivorous plant Genlisea aurea contains a low number of genes and short non-coding sequences.</title>
        <authorList>
            <person name="Leushkin E.V."/>
            <person name="Sutormin R.A."/>
            <person name="Nabieva E.R."/>
            <person name="Penin A.A."/>
            <person name="Kondrashov A.S."/>
            <person name="Logacheva M.D."/>
        </authorList>
    </citation>
    <scope>NUCLEOTIDE SEQUENCE [LARGE SCALE GENOMIC DNA]</scope>
</reference>
<name>S8CYS0_9LAMI</name>
<comment type="caution">
    <text evidence="4">The sequence shown here is derived from an EMBL/GenBank/DDBJ whole genome shotgun (WGS) entry which is preliminary data.</text>
</comment>
<dbReference type="GO" id="GO:0005313">
    <property type="term" value="F:L-glutamate transmembrane transporter activity"/>
    <property type="evidence" value="ECO:0007669"/>
    <property type="project" value="TreeGrafter"/>
</dbReference>
<evidence type="ECO:0000259" key="3">
    <source>
        <dbReference type="Pfam" id="PF13906"/>
    </source>
</evidence>
<comment type="similarity">
    <text evidence="1">Belongs to the amino acid-polyamine-organocation (APC) superfamily. Cationic amino acid transporter (CAT) (TC 2.A.3.3) family.</text>
</comment>
<accession>S8CYS0</accession>
<dbReference type="PANTHER" id="PTHR43243">
    <property type="entry name" value="INNER MEMBRANE TRANSPORTER YGJI-RELATED"/>
    <property type="match status" value="1"/>
</dbReference>
<sequence length="126" mass="14139">RYYVAGETSPANRNKLIVFLALIMASSIATAAAWGTSEKHWIGYAVTASLWVAFTSCLRFLVPMARKAKLWGVPFVPWLPSASIFINVFLLGSIDRDSFIRFGIWTLVLLIYYVFVGLHATYDTAR</sequence>
<feature type="transmembrane region" description="Helical" evidence="2">
    <location>
        <begin position="74"/>
        <end position="94"/>
    </location>
</feature>
<organism evidence="4 5">
    <name type="scientific">Genlisea aurea</name>
    <dbReference type="NCBI Taxonomy" id="192259"/>
    <lineage>
        <taxon>Eukaryota</taxon>
        <taxon>Viridiplantae</taxon>
        <taxon>Streptophyta</taxon>
        <taxon>Embryophyta</taxon>
        <taxon>Tracheophyta</taxon>
        <taxon>Spermatophyta</taxon>
        <taxon>Magnoliopsida</taxon>
        <taxon>eudicotyledons</taxon>
        <taxon>Gunneridae</taxon>
        <taxon>Pentapetalae</taxon>
        <taxon>asterids</taxon>
        <taxon>lamiids</taxon>
        <taxon>Lamiales</taxon>
        <taxon>Lentibulariaceae</taxon>
        <taxon>Genlisea</taxon>
    </lineage>
</organism>
<dbReference type="Pfam" id="PF13906">
    <property type="entry name" value="AA_permease_C"/>
    <property type="match status" value="1"/>
</dbReference>
<dbReference type="GO" id="GO:0005886">
    <property type="term" value="C:plasma membrane"/>
    <property type="evidence" value="ECO:0007669"/>
    <property type="project" value="TreeGrafter"/>
</dbReference>
<dbReference type="InterPro" id="IPR029485">
    <property type="entry name" value="CAT_C"/>
</dbReference>
<feature type="transmembrane region" description="Helical" evidence="2">
    <location>
        <begin position="100"/>
        <end position="122"/>
    </location>
</feature>
<feature type="non-terminal residue" evidence="4">
    <location>
        <position position="1"/>
    </location>
</feature>
<feature type="transmembrane region" description="Helical" evidence="2">
    <location>
        <begin position="41"/>
        <end position="62"/>
    </location>
</feature>
<dbReference type="GO" id="GO:0015189">
    <property type="term" value="F:L-lysine transmembrane transporter activity"/>
    <property type="evidence" value="ECO:0007669"/>
    <property type="project" value="TreeGrafter"/>
</dbReference>
<evidence type="ECO:0000313" key="4">
    <source>
        <dbReference type="EMBL" id="EPS72140.1"/>
    </source>
</evidence>